<dbReference type="Pfam" id="PF15978">
    <property type="entry name" value="TnsD"/>
    <property type="match status" value="1"/>
</dbReference>
<evidence type="ECO:0000313" key="4">
    <source>
        <dbReference type="Proteomes" id="UP000698240"/>
    </source>
</evidence>
<name>A0AA90XU65_9GAMM</name>
<dbReference type="InterPro" id="IPR009492">
    <property type="entry name" value="TniQ"/>
</dbReference>
<dbReference type="Pfam" id="PF06527">
    <property type="entry name" value="TniQ"/>
    <property type="match status" value="1"/>
</dbReference>
<gene>
    <name evidence="3" type="ORF">HB980_15495</name>
</gene>
<evidence type="ECO:0000313" key="3">
    <source>
        <dbReference type="EMBL" id="NIL27944.1"/>
    </source>
</evidence>
<sequence>MQLPHALPDESLFSRLCRHLAVNGINTSQYLNILLANSRVTIHPYLTSDLGRISVFCDEAVEQLSMNQTLICLFSYYLPNYASIINDPASPARRLIRACQLASYRNTENLDVKYCSKCAENEMKNYGVTYWHCSHQIPGVEACHQHEIWLKHIGLPGRTHIAAWLLPPSHVNSSCCCTPLATQFALYSEHLLSLIRSGTLPEKLDYRTRMFNKNFVTLNRRIRRKPLASKLFEIAQQLSPSTNHLKPKAADDYAYWASVFAGKMNQHPFKYLLLDFFLEIQTQDKPVSIPLTLIQRDVTLEQRCCNLLYRGISMENVGLQIGKSRCYVKTVALKYNIPVKLKPKKITENIKLLVIKLAKNGFHRKEIARRFNISKGSVEIIISTTSGLVESRKKCKFESKRRSYKCQIIRFIQNNPHACRQDLKRYCSNSFFWLYQHCPEWLECHLPVATKPKCVVRVDWAKRDMILSKEVAFIIEEQGGTITRTQLDRILGGHGWLTKNKKRLPLTLGVFNRLTKIR</sequence>
<protein>
    <submittedName>
        <fullName evidence="3">Transposase</fullName>
    </submittedName>
</protein>
<dbReference type="RefSeq" id="WP_167311518.1">
    <property type="nucleotide sequence ID" value="NZ_CP110790.1"/>
</dbReference>
<dbReference type="InterPro" id="IPR032750">
    <property type="entry name" value="TnsD_C"/>
</dbReference>
<proteinExistence type="predicted"/>
<evidence type="ECO:0000259" key="2">
    <source>
        <dbReference type="Pfam" id="PF15978"/>
    </source>
</evidence>
<feature type="domain" description="Transposon Tn7 transposition protein TnsD C-terminal" evidence="2">
    <location>
        <begin position="323"/>
        <end position="507"/>
    </location>
</feature>
<dbReference type="Proteomes" id="UP000698240">
    <property type="component" value="Unassembled WGS sequence"/>
</dbReference>
<evidence type="ECO:0000259" key="1">
    <source>
        <dbReference type="Pfam" id="PF06527"/>
    </source>
</evidence>
<dbReference type="AlphaFoldDB" id="A0AA90XU65"/>
<accession>A0AA90XU65</accession>
<organism evidence="3 4">
    <name type="scientific">Yersinia massiliensis</name>
    <dbReference type="NCBI Taxonomy" id="419257"/>
    <lineage>
        <taxon>Bacteria</taxon>
        <taxon>Pseudomonadati</taxon>
        <taxon>Pseudomonadota</taxon>
        <taxon>Gammaproteobacteria</taxon>
        <taxon>Enterobacterales</taxon>
        <taxon>Yersiniaceae</taxon>
        <taxon>Yersinia</taxon>
    </lineage>
</organism>
<dbReference type="EMBL" id="JAASAN010000006">
    <property type="protein sequence ID" value="NIL27944.1"/>
    <property type="molecule type" value="Genomic_DNA"/>
</dbReference>
<comment type="caution">
    <text evidence="3">The sequence shown here is derived from an EMBL/GenBank/DDBJ whole genome shotgun (WGS) entry which is preliminary data.</text>
</comment>
<reference evidence="3" key="1">
    <citation type="submission" date="2020-03" db="EMBL/GenBank/DDBJ databases">
        <authorList>
            <person name="Kislichkina A."/>
            <person name="Dentovskaya S."/>
            <person name="Shaikhutdinov R."/>
            <person name="Ivanov S."/>
            <person name="Sizova A."/>
            <person name="Solomentsev V."/>
            <person name="Bogun A."/>
        </authorList>
    </citation>
    <scope>NUCLEOTIDE SEQUENCE</scope>
    <source>
        <strain evidence="3">SCPM-O-B-8025</strain>
    </source>
</reference>
<feature type="domain" description="TniQ" evidence="1">
    <location>
        <begin position="4"/>
        <end position="148"/>
    </location>
</feature>